<gene>
    <name evidence="3" type="ORF">JAV76_00225</name>
</gene>
<dbReference type="EMBL" id="JAEINH010000001">
    <property type="protein sequence ID" value="MBI9113435.1"/>
    <property type="molecule type" value="Genomic_DNA"/>
</dbReference>
<dbReference type="InterPro" id="IPR036457">
    <property type="entry name" value="PPM-type-like_dom_sf"/>
</dbReference>
<dbReference type="Pfam" id="PF13672">
    <property type="entry name" value="PP2C_2"/>
    <property type="match status" value="1"/>
</dbReference>
<dbReference type="Proteomes" id="UP000602087">
    <property type="component" value="Unassembled WGS sequence"/>
</dbReference>
<evidence type="ECO:0000313" key="4">
    <source>
        <dbReference type="Proteomes" id="UP000602087"/>
    </source>
</evidence>
<dbReference type="SMART" id="SM00331">
    <property type="entry name" value="PP2C_SIG"/>
    <property type="match status" value="1"/>
</dbReference>
<name>A0A934I748_9MICO</name>
<dbReference type="InterPro" id="IPR001932">
    <property type="entry name" value="PPM-type_phosphatase-like_dom"/>
</dbReference>
<evidence type="ECO:0000313" key="3">
    <source>
        <dbReference type="EMBL" id="MBI9113435.1"/>
    </source>
</evidence>
<proteinExistence type="predicted"/>
<sequence length="271" mass="28337">MTGTTFVARWGAATDRGHVRRHNEDALLATPPFFLVADGMGGHAAGDVAAALVVDAFSPYVERAVVGEDDVRAAVVAARQAIIEYFRTAGSSGGSTLTGVAMSAVGDDPALVVVNIGDSRTYRLSGGLLDQLSKDHSTVQELLDAGTIRPEDVPTHPERNIITRAISPTADAEPDVWTVPAVPGDRYLACSDGLTGELSDARVQALLLAYDDPQDAAHALVRAALAERGRDNITAVVVDVVRSGPGGPVPTDRDPEDLIAGDPDEDTVPTR</sequence>
<dbReference type="SUPFAM" id="SSF81606">
    <property type="entry name" value="PP2C-like"/>
    <property type="match status" value="1"/>
</dbReference>
<dbReference type="PANTHER" id="PTHR47992">
    <property type="entry name" value="PROTEIN PHOSPHATASE"/>
    <property type="match status" value="1"/>
</dbReference>
<dbReference type="RefSeq" id="WP_198732013.1">
    <property type="nucleotide sequence ID" value="NZ_JAEINH010000001.1"/>
</dbReference>
<reference evidence="3" key="1">
    <citation type="submission" date="2020-12" db="EMBL/GenBank/DDBJ databases">
        <title>Sanguibacter suaedae sp. nov., isolated from Suaeda aralocaspica.</title>
        <authorList>
            <person name="Ma Q."/>
        </authorList>
    </citation>
    <scope>NUCLEOTIDE SEQUENCE</scope>
    <source>
        <strain evidence="3">YZGR15</strain>
    </source>
</reference>
<dbReference type="PROSITE" id="PS51746">
    <property type="entry name" value="PPM_2"/>
    <property type="match status" value="1"/>
</dbReference>
<organism evidence="3 4">
    <name type="scientific">Sanguibacter suaedae</name>
    <dbReference type="NCBI Taxonomy" id="2795737"/>
    <lineage>
        <taxon>Bacteria</taxon>
        <taxon>Bacillati</taxon>
        <taxon>Actinomycetota</taxon>
        <taxon>Actinomycetes</taxon>
        <taxon>Micrococcales</taxon>
        <taxon>Sanguibacteraceae</taxon>
        <taxon>Sanguibacter</taxon>
    </lineage>
</organism>
<dbReference type="AlphaFoldDB" id="A0A934I748"/>
<dbReference type="InterPro" id="IPR015655">
    <property type="entry name" value="PP2C"/>
</dbReference>
<protein>
    <submittedName>
        <fullName evidence="3">Serine/threonine-protein phosphatase</fullName>
    </submittedName>
</protein>
<evidence type="ECO:0000259" key="2">
    <source>
        <dbReference type="PROSITE" id="PS51746"/>
    </source>
</evidence>
<keyword evidence="4" id="KW-1185">Reference proteome</keyword>
<accession>A0A934I748</accession>
<evidence type="ECO:0000256" key="1">
    <source>
        <dbReference type="SAM" id="MobiDB-lite"/>
    </source>
</evidence>
<dbReference type="GO" id="GO:0004722">
    <property type="term" value="F:protein serine/threonine phosphatase activity"/>
    <property type="evidence" value="ECO:0007669"/>
    <property type="project" value="InterPro"/>
</dbReference>
<feature type="compositionally biased region" description="Acidic residues" evidence="1">
    <location>
        <begin position="254"/>
        <end position="271"/>
    </location>
</feature>
<feature type="region of interest" description="Disordered" evidence="1">
    <location>
        <begin position="243"/>
        <end position="271"/>
    </location>
</feature>
<dbReference type="Gene3D" id="3.60.40.10">
    <property type="entry name" value="PPM-type phosphatase domain"/>
    <property type="match status" value="1"/>
</dbReference>
<dbReference type="CDD" id="cd00143">
    <property type="entry name" value="PP2Cc"/>
    <property type="match status" value="1"/>
</dbReference>
<comment type="caution">
    <text evidence="3">The sequence shown here is derived from an EMBL/GenBank/DDBJ whole genome shotgun (WGS) entry which is preliminary data.</text>
</comment>
<feature type="domain" description="PPM-type phosphatase" evidence="2">
    <location>
        <begin position="9"/>
        <end position="240"/>
    </location>
</feature>
<dbReference type="SMART" id="SM00332">
    <property type="entry name" value="PP2Cc"/>
    <property type="match status" value="1"/>
</dbReference>